<keyword evidence="8" id="KW-0472">Membrane</keyword>
<name>T1KE74_TETUR</name>
<feature type="compositionally biased region" description="Low complexity" evidence="9">
    <location>
        <begin position="484"/>
        <end position="527"/>
    </location>
</feature>
<evidence type="ECO:0000256" key="8">
    <source>
        <dbReference type="ARBA" id="ARBA00023136"/>
    </source>
</evidence>
<evidence type="ECO:0000256" key="6">
    <source>
        <dbReference type="ARBA" id="ARBA00022737"/>
    </source>
</evidence>
<dbReference type="InterPro" id="IPR011990">
    <property type="entry name" value="TPR-like_helical_dom_sf"/>
</dbReference>
<dbReference type="InterPro" id="IPR052386">
    <property type="entry name" value="GPSM"/>
</dbReference>
<feature type="region of interest" description="Disordered" evidence="9">
    <location>
        <begin position="228"/>
        <end position="353"/>
    </location>
</feature>
<feature type="compositionally biased region" description="Polar residues" evidence="9">
    <location>
        <begin position="304"/>
        <end position="336"/>
    </location>
</feature>
<keyword evidence="5" id="KW-0597">Phosphoprotein</keyword>
<keyword evidence="7" id="KW-0802">TPR repeat</keyword>
<protein>
    <submittedName>
        <fullName evidence="11">Uncharacterized protein</fullName>
    </submittedName>
</protein>
<feature type="signal peptide" evidence="10">
    <location>
        <begin position="1"/>
        <end position="17"/>
    </location>
</feature>
<proteinExistence type="predicted"/>
<keyword evidence="3" id="KW-1003">Cell membrane</keyword>
<dbReference type="PROSITE" id="PS50877">
    <property type="entry name" value="GOLOCO"/>
    <property type="match status" value="4"/>
</dbReference>
<dbReference type="STRING" id="32264.T1KE74"/>
<feature type="compositionally biased region" description="Acidic residues" evidence="9">
    <location>
        <begin position="165"/>
        <end position="175"/>
    </location>
</feature>
<evidence type="ECO:0000313" key="12">
    <source>
        <dbReference type="Proteomes" id="UP000015104"/>
    </source>
</evidence>
<keyword evidence="12" id="KW-1185">Reference proteome</keyword>
<keyword evidence="6" id="KW-0677">Repeat</keyword>
<reference evidence="11" key="2">
    <citation type="submission" date="2015-06" db="UniProtKB">
        <authorList>
            <consortium name="EnsemblMetazoa"/>
        </authorList>
    </citation>
    <scope>IDENTIFICATION</scope>
</reference>
<dbReference type="HOGENOM" id="CLU_447148_0_0_1"/>
<evidence type="ECO:0000256" key="2">
    <source>
        <dbReference type="ARBA" id="ARBA00004496"/>
    </source>
</evidence>
<feature type="compositionally biased region" description="Polar residues" evidence="9">
    <location>
        <begin position="229"/>
        <end position="296"/>
    </location>
</feature>
<evidence type="ECO:0000256" key="3">
    <source>
        <dbReference type="ARBA" id="ARBA00022475"/>
    </source>
</evidence>
<evidence type="ECO:0000256" key="10">
    <source>
        <dbReference type="SAM" id="SignalP"/>
    </source>
</evidence>
<dbReference type="AlphaFoldDB" id="T1KE74"/>
<dbReference type="GO" id="GO:0005092">
    <property type="term" value="F:GDP-dissociation inhibitor activity"/>
    <property type="evidence" value="ECO:0007669"/>
    <property type="project" value="TreeGrafter"/>
</dbReference>
<dbReference type="GO" id="GO:0000132">
    <property type="term" value="P:establishment of mitotic spindle orientation"/>
    <property type="evidence" value="ECO:0007669"/>
    <property type="project" value="TreeGrafter"/>
</dbReference>
<feature type="region of interest" description="Disordered" evidence="9">
    <location>
        <begin position="389"/>
        <end position="448"/>
    </location>
</feature>
<dbReference type="Proteomes" id="UP000015104">
    <property type="component" value="Unassembled WGS sequence"/>
</dbReference>
<feature type="region of interest" description="Disordered" evidence="9">
    <location>
        <begin position="558"/>
        <end position="611"/>
    </location>
</feature>
<dbReference type="EMBL" id="CAEY01002034">
    <property type="status" value="NOT_ANNOTATED_CDS"/>
    <property type="molecule type" value="Genomic_DNA"/>
</dbReference>
<evidence type="ECO:0000256" key="4">
    <source>
        <dbReference type="ARBA" id="ARBA00022490"/>
    </source>
</evidence>
<reference evidence="12" key="1">
    <citation type="submission" date="2011-08" db="EMBL/GenBank/DDBJ databases">
        <authorList>
            <person name="Rombauts S."/>
        </authorList>
    </citation>
    <scope>NUCLEOTIDE SEQUENCE</scope>
    <source>
        <strain evidence="12">London</strain>
    </source>
</reference>
<feature type="compositionally biased region" description="Low complexity" evidence="9">
    <location>
        <begin position="337"/>
        <end position="353"/>
    </location>
</feature>
<dbReference type="EnsemblMetazoa" id="tetur09g05560.1">
    <property type="protein sequence ID" value="tetur09g05560.1"/>
    <property type="gene ID" value="tetur09g05560"/>
</dbReference>
<evidence type="ECO:0000256" key="5">
    <source>
        <dbReference type="ARBA" id="ARBA00022553"/>
    </source>
</evidence>
<dbReference type="Gene3D" id="1.25.40.10">
    <property type="entry name" value="Tetratricopeptide repeat domain"/>
    <property type="match status" value="2"/>
</dbReference>
<dbReference type="InterPro" id="IPR003109">
    <property type="entry name" value="GoLoco_motif"/>
</dbReference>
<feature type="compositionally biased region" description="Basic and acidic residues" evidence="9">
    <location>
        <begin position="600"/>
        <end position="611"/>
    </location>
</feature>
<sequence length="611" mass="66599">MTHGFFLIHLMLITSQTEEIYWIYSERIILHLSEKCCDAEDISEIMLQMEIFLLTIQTRKGEDSVLLPVLHGEAPWKQKGKKDDDDDNADSNTSKAITFIINLKVPELLIVTVVLVFIKRVVSSTQPVVRDKLASILVKVARRIQILRENQMDQDENMVNEEKVIEDESGEDDIGADWNNVSSSSSSQFNTGNQSDHQQDDFLDMLARSQEQRMNDQRCSIDRMDLIRVNQQPGSTLSPYNSEPNYQDNSMQRSNSGPVESMAGTSYGTVQSTRPTNAQPFSNNAQVESSSRSNRVMNRAATIDRSTTNGNSRNNVVTNGRRGSNPISFGSNNRPTSSSGSASLSSAYGSSGSDLGNARDELLDMIAALQSRRLDEQRAPLSVLRRSLTSTSNGANHSGLSHNNSNSNQGASSNQGGNATDEDEIDDVDDLSSSPLGQPTGRKTRQMSLGANILPDDDFFEQLMKCQSSRLEDQRVTLPNLFASQTSSTSPSTSANVLAPSTSSLNPSPTTSSSSARANFARNRSATVSDSSAVGPTGPSKPITEDFFGLIMRFQSARIEDQRTELPGGNHSEDGDDENNEGGKKSSGNSTSNSSLTSSSEDRKKIDTGSQ</sequence>
<feature type="compositionally biased region" description="Acidic residues" evidence="9">
    <location>
        <begin position="420"/>
        <end position="430"/>
    </location>
</feature>
<dbReference type="PANTHER" id="PTHR45954:SF1">
    <property type="entry name" value="LD33695P"/>
    <property type="match status" value="1"/>
</dbReference>
<comment type="subcellular location">
    <subcellularLocation>
        <location evidence="2">Cytoplasm</location>
    </subcellularLocation>
    <subcellularLocation>
        <location evidence="1">Membrane</location>
    </subcellularLocation>
</comment>
<dbReference type="GO" id="GO:0001965">
    <property type="term" value="F:G-protein alpha-subunit binding"/>
    <property type="evidence" value="ECO:0007669"/>
    <property type="project" value="TreeGrafter"/>
</dbReference>
<dbReference type="GO" id="GO:0016020">
    <property type="term" value="C:membrane"/>
    <property type="evidence" value="ECO:0007669"/>
    <property type="project" value="UniProtKB-SubCell"/>
</dbReference>
<dbReference type="eggNOG" id="KOG1130">
    <property type="taxonomic scope" value="Eukaryota"/>
</dbReference>
<evidence type="ECO:0000256" key="9">
    <source>
        <dbReference type="SAM" id="MobiDB-lite"/>
    </source>
</evidence>
<evidence type="ECO:0000256" key="7">
    <source>
        <dbReference type="ARBA" id="ARBA00022803"/>
    </source>
</evidence>
<keyword evidence="10" id="KW-0732">Signal</keyword>
<dbReference type="Pfam" id="PF02188">
    <property type="entry name" value="GoLoco"/>
    <property type="match status" value="4"/>
</dbReference>
<feature type="region of interest" description="Disordered" evidence="9">
    <location>
        <begin position="165"/>
        <end position="197"/>
    </location>
</feature>
<accession>T1KE74</accession>
<dbReference type="GO" id="GO:0005938">
    <property type="term" value="C:cell cortex"/>
    <property type="evidence" value="ECO:0007669"/>
    <property type="project" value="TreeGrafter"/>
</dbReference>
<feature type="compositionally biased region" description="Low complexity" evidence="9">
    <location>
        <begin position="586"/>
        <end position="599"/>
    </location>
</feature>
<feature type="region of interest" description="Disordered" evidence="9">
    <location>
        <begin position="483"/>
        <end position="543"/>
    </location>
</feature>
<evidence type="ECO:0000313" key="11">
    <source>
        <dbReference type="EnsemblMetazoa" id="tetur09g05560.1"/>
    </source>
</evidence>
<keyword evidence="4" id="KW-0963">Cytoplasm</keyword>
<dbReference type="SMART" id="SM00390">
    <property type="entry name" value="GoLoco"/>
    <property type="match status" value="4"/>
</dbReference>
<evidence type="ECO:0000256" key="1">
    <source>
        <dbReference type="ARBA" id="ARBA00004370"/>
    </source>
</evidence>
<feature type="compositionally biased region" description="Low complexity" evidence="9">
    <location>
        <begin position="389"/>
        <end position="419"/>
    </location>
</feature>
<dbReference type="PANTHER" id="PTHR45954">
    <property type="entry name" value="LD33695P"/>
    <property type="match status" value="1"/>
</dbReference>
<feature type="chain" id="PRO_5004591526" evidence="10">
    <location>
        <begin position="18"/>
        <end position="611"/>
    </location>
</feature>
<organism evidence="11 12">
    <name type="scientific">Tetranychus urticae</name>
    <name type="common">Two-spotted spider mite</name>
    <dbReference type="NCBI Taxonomy" id="32264"/>
    <lineage>
        <taxon>Eukaryota</taxon>
        <taxon>Metazoa</taxon>
        <taxon>Ecdysozoa</taxon>
        <taxon>Arthropoda</taxon>
        <taxon>Chelicerata</taxon>
        <taxon>Arachnida</taxon>
        <taxon>Acari</taxon>
        <taxon>Acariformes</taxon>
        <taxon>Trombidiformes</taxon>
        <taxon>Prostigmata</taxon>
        <taxon>Eleutherengona</taxon>
        <taxon>Raphignathae</taxon>
        <taxon>Tetranychoidea</taxon>
        <taxon>Tetranychidae</taxon>
        <taxon>Tetranychus</taxon>
    </lineage>
</organism>